<keyword evidence="7" id="KW-1185">Reference proteome</keyword>
<dbReference type="Gene3D" id="3.30.565.10">
    <property type="entry name" value="Histidine kinase-like ATPase, C-terminal domain"/>
    <property type="match status" value="1"/>
</dbReference>
<dbReference type="EMBL" id="JBEXIP010000034">
    <property type="protein sequence ID" value="MET8437177.1"/>
    <property type="molecule type" value="Genomic_DNA"/>
</dbReference>
<accession>A0ABV2UH49</accession>
<evidence type="ECO:0000259" key="5">
    <source>
        <dbReference type="PROSITE" id="PS50109"/>
    </source>
</evidence>
<gene>
    <name evidence="6" type="ORF">ABZV61_31335</name>
</gene>
<dbReference type="InterPro" id="IPR003594">
    <property type="entry name" value="HATPase_dom"/>
</dbReference>
<dbReference type="Pfam" id="PF07730">
    <property type="entry name" value="HisKA_3"/>
    <property type="match status" value="1"/>
</dbReference>
<dbReference type="CDD" id="cd16917">
    <property type="entry name" value="HATPase_UhpB-NarQ-NarX-like"/>
    <property type="match status" value="1"/>
</dbReference>
<dbReference type="PANTHER" id="PTHR24421">
    <property type="entry name" value="NITRATE/NITRITE SENSOR PROTEIN NARX-RELATED"/>
    <property type="match status" value="1"/>
</dbReference>
<dbReference type="RefSeq" id="WP_356711883.1">
    <property type="nucleotide sequence ID" value="NZ_JBEXIP010000034.1"/>
</dbReference>
<keyword evidence="3" id="KW-0902">Two-component regulatory system</keyword>
<keyword evidence="4" id="KW-0472">Membrane</keyword>
<feature type="domain" description="Histidine kinase" evidence="5">
    <location>
        <begin position="133"/>
        <end position="345"/>
    </location>
</feature>
<dbReference type="SUPFAM" id="SSF55874">
    <property type="entry name" value="ATPase domain of HSP90 chaperone/DNA topoisomerase II/histidine kinase"/>
    <property type="match status" value="1"/>
</dbReference>
<organism evidence="6 7">
    <name type="scientific">Streptomyces sp. 900116325</name>
    <dbReference type="NCBI Taxonomy" id="3154295"/>
    <lineage>
        <taxon>Bacteria</taxon>
        <taxon>Bacillati</taxon>
        <taxon>Actinomycetota</taxon>
        <taxon>Actinomycetes</taxon>
        <taxon>Kitasatosporales</taxon>
        <taxon>Streptomycetaceae</taxon>
        <taxon>Streptomyces</taxon>
    </lineage>
</organism>
<dbReference type="PROSITE" id="PS50109">
    <property type="entry name" value="HIS_KIN"/>
    <property type="match status" value="1"/>
</dbReference>
<evidence type="ECO:0000256" key="1">
    <source>
        <dbReference type="ARBA" id="ARBA00022679"/>
    </source>
</evidence>
<evidence type="ECO:0000313" key="7">
    <source>
        <dbReference type="Proteomes" id="UP001550044"/>
    </source>
</evidence>
<comment type="caution">
    <text evidence="6">The sequence shown here is derived from an EMBL/GenBank/DDBJ whole genome shotgun (WGS) entry which is preliminary data.</text>
</comment>
<evidence type="ECO:0000256" key="4">
    <source>
        <dbReference type="SAM" id="Phobius"/>
    </source>
</evidence>
<keyword evidence="1" id="KW-0808">Transferase</keyword>
<keyword evidence="4" id="KW-1133">Transmembrane helix</keyword>
<dbReference type="GO" id="GO:0016301">
    <property type="term" value="F:kinase activity"/>
    <property type="evidence" value="ECO:0007669"/>
    <property type="project" value="UniProtKB-KW"/>
</dbReference>
<feature type="transmembrane region" description="Helical" evidence="4">
    <location>
        <begin position="62"/>
        <end position="82"/>
    </location>
</feature>
<keyword evidence="4" id="KW-0812">Transmembrane</keyword>
<dbReference type="SMART" id="SM00387">
    <property type="entry name" value="HATPase_c"/>
    <property type="match status" value="1"/>
</dbReference>
<evidence type="ECO:0000256" key="3">
    <source>
        <dbReference type="ARBA" id="ARBA00023012"/>
    </source>
</evidence>
<dbReference type="Gene3D" id="1.20.5.1930">
    <property type="match status" value="1"/>
</dbReference>
<feature type="transmembrane region" description="Helical" evidence="4">
    <location>
        <begin position="88"/>
        <end position="109"/>
    </location>
</feature>
<evidence type="ECO:0000256" key="2">
    <source>
        <dbReference type="ARBA" id="ARBA00022777"/>
    </source>
</evidence>
<protein>
    <submittedName>
        <fullName evidence="6">Sensor histidine kinase</fullName>
    </submittedName>
</protein>
<dbReference type="Pfam" id="PF02518">
    <property type="entry name" value="HATPase_c"/>
    <property type="match status" value="1"/>
</dbReference>
<dbReference type="InterPro" id="IPR005467">
    <property type="entry name" value="His_kinase_dom"/>
</dbReference>
<dbReference type="Proteomes" id="UP001550044">
    <property type="component" value="Unassembled WGS sequence"/>
</dbReference>
<reference evidence="6 7" key="1">
    <citation type="submission" date="2024-06" db="EMBL/GenBank/DDBJ databases">
        <title>The Natural Products Discovery Center: Release of the First 8490 Sequenced Strains for Exploring Actinobacteria Biosynthetic Diversity.</title>
        <authorList>
            <person name="Kalkreuter E."/>
            <person name="Kautsar S.A."/>
            <person name="Yang D."/>
            <person name="Bader C.D."/>
            <person name="Teijaro C.N."/>
            <person name="Fluegel L."/>
            <person name="Davis C.M."/>
            <person name="Simpson J.R."/>
            <person name="Lauterbach L."/>
            <person name="Steele A.D."/>
            <person name="Gui C."/>
            <person name="Meng S."/>
            <person name="Li G."/>
            <person name="Viehrig K."/>
            <person name="Ye F."/>
            <person name="Su P."/>
            <person name="Kiefer A.F."/>
            <person name="Nichols A."/>
            <person name="Cepeda A.J."/>
            <person name="Yan W."/>
            <person name="Fan B."/>
            <person name="Jiang Y."/>
            <person name="Adhikari A."/>
            <person name="Zheng C.-J."/>
            <person name="Schuster L."/>
            <person name="Cowan T.M."/>
            <person name="Smanski M.J."/>
            <person name="Chevrette M.G."/>
            <person name="De Carvalho L.P.S."/>
            <person name="Shen B."/>
        </authorList>
    </citation>
    <scope>NUCLEOTIDE SEQUENCE [LARGE SCALE GENOMIC DNA]</scope>
    <source>
        <strain evidence="6 7">NPDC005137</strain>
    </source>
</reference>
<dbReference type="InterPro" id="IPR050482">
    <property type="entry name" value="Sensor_HK_TwoCompSys"/>
</dbReference>
<name>A0ABV2UH49_9ACTN</name>
<dbReference type="InterPro" id="IPR036890">
    <property type="entry name" value="HATPase_C_sf"/>
</dbReference>
<evidence type="ECO:0000313" key="6">
    <source>
        <dbReference type="EMBL" id="MET8437177.1"/>
    </source>
</evidence>
<dbReference type="InterPro" id="IPR011712">
    <property type="entry name" value="Sig_transdc_His_kin_sub3_dim/P"/>
</dbReference>
<sequence>MSGSRRNPWALALQAAGTCLLAAAVVLEITDEPLPTELALSLAAATPYLAAAPLYTAGRRTWMVVAAAIALMLAVASLVRITEQPLVNALHVLPLLLVAYAASTVRSATHRDRSLQRARVRARHDGAERERRRWARELHDDTLQELGAVQVVLSSAAADGRPEAMRGAIDQARSLVGNQITSLRHLITDLRPLVLDELGLRAALDALCRRTSETFGIRVDLRTDPQDADIGDRLTSEAQAHVYRIVQEALTNAVKHAQPTRITVTMEADHHAVTLTVADNGHGMPQPPDSRRWPALRAATPPAPIVRGVGLSAMHERADLIDAQLTLRSVPGKGTTITLRVPHAQT</sequence>
<keyword evidence="2 6" id="KW-0418">Kinase</keyword>
<proteinExistence type="predicted"/>